<feature type="repeat" description="ANK" evidence="3">
    <location>
        <begin position="177"/>
        <end position="209"/>
    </location>
</feature>
<keyword evidence="1" id="KW-0677">Repeat</keyword>
<dbReference type="SMART" id="SM00248">
    <property type="entry name" value="ANK"/>
    <property type="match status" value="4"/>
</dbReference>
<dbReference type="PROSITE" id="PS50088">
    <property type="entry name" value="ANK_REPEAT"/>
    <property type="match status" value="1"/>
</dbReference>
<dbReference type="PANTHER" id="PTHR24123:SF33">
    <property type="entry name" value="PROTEIN HOS4"/>
    <property type="match status" value="1"/>
</dbReference>
<dbReference type="Pfam" id="PF00023">
    <property type="entry name" value="Ank"/>
    <property type="match status" value="2"/>
</dbReference>
<evidence type="ECO:0000313" key="4">
    <source>
        <dbReference type="EMBL" id="KAK8076504.1"/>
    </source>
</evidence>
<dbReference type="RefSeq" id="XP_066719463.1">
    <property type="nucleotide sequence ID" value="XM_066855185.1"/>
</dbReference>
<proteinExistence type="predicted"/>
<dbReference type="InterPro" id="IPR002110">
    <property type="entry name" value="Ankyrin_rpt"/>
</dbReference>
<dbReference type="InterPro" id="IPR036770">
    <property type="entry name" value="Ankyrin_rpt-contain_sf"/>
</dbReference>
<comment type="caution">
    <text evidence="4">The sequence shown here is derived from an EMBL/GenBank/DDBJ whole genome shotgun (WGS) entry which is preliminary data.</text>
</comment>
<dbReference type="GeneID" id="92088248"/>
<keyword evidence="5" id="KW-1185">Reference proteome</keyword>
<sequence length="332" mass="37891">MASLVKCPVEIVHLIIYFMSKYSKDLASLALVNRHLNAIVTEELYRWNDTLECGLRTPDCRRALHWAAFVGRIGTVRKFLDRGANPNSYWFSSRPGPWVPDFAAPGPGRPIYCGESICEDRYGRSFVKQAPPASWNKWNKDIDPHDHSYPALSTFEASKSVRDTHYTVQQRSRRIHSLWTPLHLAVREGHLEVVQLLLSRGADPNLTSASVCGCQRPVYLSYTNESWRAWWFPLHLALCTSNDTMVTLLLNSGVPLSVATYLPDYNDPKADRKIGAAQEAIRFGRLYVLQYLLDSGMQKSVNLEKEYSEGYSETAVDHAYMHGKWEVFEYLL</sequence>
<dbReference type="Proteomes" id="UP001480595">
    <property type="component" value="Unassembled WGS sequence"/>
</dbReference>
<keyword evidence="2 3" id="KW-0040">ANK repeat</keyword>
<gene>
    <name evidence="4" type="ORF">PG994_003776</name>
</gene>
<dbReference type="PANTHER" id="PTHR24123">
    <property type="entry name" value="ANKYRIN REPEAT-CONTAINING"/>
    <property type="match status" value="1"/>
</dbReference>
<reference evidence="4 5" key="1">
    <citation type="submission" date="2023-01" db="EMBL/GenBank/DDBJ databases">
        <title>Analysis of 21 Apiospora genomes using comparative genomics revels a genus with tremendous synthesis potential of carbohydrate active enzymes and secondary metabolites.</title>
        <authorList>
            <person name="Sorensen T."/>
        </authorList>
    </citation>
    <scope>NUCLEOTIDE SEQUENCE [LARGE SCALE GENOMIC DNA]</scope>
    <source>
        <strain evidence="4 5">CBS 135458</strain>
    </source>
</reference>
<evidence type="ECO:0000256" key="1">
    <source>
        <dbReference type="ARBA" id="ARBA00022737"/>
    </source>
</evidence>
<dbReference type="SUPFAM" id="SSF48403">
    <property type="entry name" value="Ankyrin repeat"/>
    <property type="match status" value="1"/>
</dbReference>
<dbReference type="EMBL" id="JAQQWL010000004">
    <property type="protein sequence ID" value="KAK8076504.1"/>
    <property type="molecule type" value="Genomic_DNA"/>
</dbReference>
<protein>
    <submittedName>
        <fullName evidence="4">Uncharacterized protein</fullName>
    </submittedName>
</protein>
<evidence type="ECO:0000256" key="2">
    <source>
        <dbReference type="ARBA" id="ARBA00023043"/>
    </source>
</evidence>
<evidence type="ECO:0000256" key="3">
    <source>
        <dbReference type="PROSITE-ProRule" id="PRU00023"/>
    </source>
</evidence>
<name>A0ABR1W2W8_9PEZI</name>
<dbReference type="InterPro" id="IPR051165">
    <property type="entry name" value="Multifunctional_ANK_Repeat"/>
</dbReference>
<evidence type="ECO:0000313" key="5">
    <source>
        <dbReference type="Proteomes" id="UP001480595"/>
    </source>
</evidence>
<dbReference type="PROSITE" id="PS50297">
    <property type="entry name" value="ANK_REP_REGION"/>
    <property type="match status" value="1"/>
</dbReference>
<accession>A0ABR1W2W8</accession>
<dbReference type="Gene3D" id="1.25.40.20">
    <property type="entry name" value="Ankyrin repeat-containing domain"/>
    <property type="match status" value="2"/>
</dbReference>
<organism evidence="4 5">
    <name type="scientific">Apiospora phragmitis</name>
    <dbReference type="NCBI Taxonomy" id="2905665"/>
    <lineage>
        <taxon>Eukaryota</taxon>
        <taxon>Fungi</taxon>
        <taxon>Dikarya</taxon>
        <taxon>Ascomycota</taxon>
        <taxon>Pezizomycotina</taxon>
        <taxon>Sordariomycetes</taxon>
        <taxon>Xylariomycetidae</taxon>
        <taxon>Amphisphaeriales</taxon>
        <taxon>Apiosporaceae</taxon>
        <taxon>Apiospora</taxon>
    </lineage>
</organism>